<dbReference type="GO" id="GO:0005886">
    <property type="term" value="C:plasma membrane"/>
    <property type="evidence" value="ECO:0007669"/>
    <property type="project" value="UniProtKB-SubCell"/>
</dbReference>
<keyword evidence="6 7" id="KW-0472">Membrane</keyword>
<keyword evidence="5 7" id="KW-1133">Transmembrane helix</keyword>
<evidence type="ECO:0000259" key="8">
    <source>
        <dbReference type="Pfam" id="PF02706"/>
    </source>
</evidence>
<protein>
    <recommendedName>
        <fullName evidence="8">Polysaccharide chain length determinant N-terminal domain-containing protein</fullName>
    </recommendedName>
</protein>
<keyword evidence="4 7" id="KW-0812">Transmembrane</keyword>
<evidence type="ECO:0000256" key="3">
    <source>
        <dbReference type="ARBA" id="ARBA00022475"/>
    </source>
</evidence>
<dbReference type="GO" id="GO:0004713">
    <property type="term" value="F:protein tyrosine kinase activity"/>
    <property type="evidence" value="ECO:0007669"/>
    <property type="project" value="TreeGrafter"/>
</dbReference>
<dbReference type="PANTHER" id="PTHR32309:SF31">
    <property type="entry name" value="CAPSULAR EXOPOLYSACCHARIDE FAMILY"/>
    <property type="match status" value="1"/>
</dbReference>
<feature type="transmembrane region" description="Helical" evidence="7">
    <location>
        <begin position="21"/>
        <end position="43"/>
    </location>
</feature>
<organism evidence="9 10">
    <name type="scientific">Kribbella soli</name>
    <dbReference type="NCBI Taxonomy" id="1124743"/>
    <lineage>
        <taxon>Bacteria</taxon>
        <taxon>Bacillati</taxon>
        <taxon>Actinomycetota</taxon>
        <taxon>Actinomycetes</taxon>
        <taxon>Propionibacteriales</taxon>
        <taxon>Kribbellaceae</taxon>
        <taxon>Kribbella</taxon>
    </lineage>
</organism>
<comment type="caution">
    <text evidence="9">The sequence shown here is derived from an EMBL/GenBank/DDBJ whole genome shotgun (WGS) entry which is preliminary data.</text>
</comment>
<dbReference type="InterPro" id="IPR050445">
    <property type="entry name" value="Bact_polysacc_biosynth/exp"/>
</dbReference>
<dbReference type="Proteomes" id="UP000292346">
    <property type="component" value="Unassembled WGS sequence"/>
</dbReference>
<dbReference type="EMBL" id="SJJZ01000003">
    <property type="protein sequence ID" value="TCC05269.1"/>
    <property type="molecule type" value="Genomic_DNA"/>
</dbReference>
<accession>A0A4R0HC02</accession>
<dbReference type="InterPro" id="IPR003856">
    <property type="entry name" value="LPS_length_determ_N"/>
</dbReference>
<keyword evidence="10" id="KW-1185">Reference proteome</keyword>
<dbReference type="SUPFAM" id="SSF52540">
    <property type="entry name" value="P-loop containing nucleoside triphosphate hydrolases"/>
    <property type="match status" value="1"/>
</dbReference>
<dbReference type="Pfam" id="PF02706">
    <property type="entry name" value="Wzz"/>
    <property type="match status" value="1"/>
</dbReference>
<sequence length="545" mass="58025">MKATRIDQGRFEPTVFGAVRRYSAMVLLIGVLMAAAAVSYNLMQVQVYRATATITVPQSTLAHDENPDQYFDSQVLLMQSQQVADRAAGIANATLNDNVLSLGDFAGEGRSLEITPPTQSAPGAFGSSIVTVSFTWPNSRVAQTGVNAALQAFDEERAARILAQGADAVAAVERAIQDSRTQGQRIELLKQRTQALVDMQLDLATHPTVAWAPEPQLPVNGSSKKAGAVGLLAGLVLGAVLAYLRAARHRCLDDRLDPVAIYDAPLIGDVPSTDKNLILPGFAAASDPLPMVVHPQSAAAEAFRFTAASVERIRTARDEQLAVVFVSAYTGDDRSTVVANVALAAAESGRPVMVVDADADWGTLTELLLPGSAPTDGFEQVVAGRSLLSDCIEASPFNGDITVLPAGPTRTKRTAGPAYAHAVERVIAEAKASFDLVLIDSPAVLRMANAVELVNDSDAAIIVLGPDELVNDHVAVVERLDQVKSNVVGYIYRRPGRTPRFVRRLRARIAGRTAGPLRLALAPSAPRFAFQPAKEPRPTARLPRD</sequence>
<gene>
    <name evidence="9" type="ORF">E0H45_24860</name>
</gene>
<name>A0A4R0HC02_9ACTN</name>
<evidence type="ECO:0000313" key="9">
    <source>
        <dbReference type="EMBL" id="TCC05269.1"/>
    </source>
</evidence>
<dbReference type="InterPro" id="IPR027417">
    <property type="entry name" value="P-loop_NTPase"/>
</dbReference>
<comment type="subcellular location">
    <subcellularLocation>
        <location evidence="1">Cell membrane</location>
        <topology evidence="1">Multi-pass membrane protein</topology>
    </subcellularLocation>
</comment>
<keyword evidence="3" id="KW-1003">Cell membrane</keyword>
<comment type="similarity">
    <text evidence="2">Belongs to the CpsC/CapA family.</text>
</comment>
<dbReference type="OrthoDB" id="9773088at2"/>
<evidence type="ECO:0000256" key="6">
    <source>
        <dbReference type="ARBA" id="ARBA00023136"/>
    </source>
</evidence>
<dbReference type="AlphaFoldDB" id="A0A4R0HC02"/>
<reference evidence="9 10" key="1">
    <citation type="submission" date="2019-02" db="EMBL/GenBank/DDBJ databases">
        <title>Kribbella capetownensis sp. nov. and Kribbella speibonae sp. nov., isolated from soil.</title>
        <authorList>
            <person name="Curtis S.M."/>
            <person name="Norton I."/>
            <person name="Everest G.J."/>
            <person name="Meyers P.R."/>
        </authorList>
    </citation>
    <scope>NUCLEOTIDE SEQUENCE [LARGE SCALE GENOMIC DNA]</scope>
    <source>
        <strain evidence="9 10">KCTC 29219</strain>
    </source>
</reference>
<feature type="domain" description="Polysaccharide chain length determinant N-terminal" evidence="8">
    <location>
        <begin position="16"/>
        <end position="86"/>
    </location>
</feature>
<dbReference type="Gene3D" id="3.40.50.300">
    <property type="entry name" value="P-loop containing nucleotide triphosphate hydrolases"/>
    <property type="match status" value="1"/>
</dbReference>
<proteinExistence type="inferred from homology"/>
<evidence type="ECO:0000256" key="7">
    <source>
        <dbReference type="SAM" id="Phobius"/>
    </source>
</evidence>
<evidence type="ECO:0000256" key="2">
    <source>
        <dbReference type="ARBA" id="ARBA00006683"/>
    </source>
</evidence>
<evidence type="ECO:0000256" key="5">
    <source>
        <dbReference type="ARBA" id="ARBA00022989"/>
    </source>
</evidence>
<evidence type="ECO:0000256" key="4">
    <source>
        <dbReference type="ARBA" id="ARBA00022692"/>
    </source>
</evidence>
<dbReference type="PANTHER" id="PTHR32309">
    <property type="entry name" value="TYROSINE-PROTEIN KINASE"/>
    <property type="match status" value="1"/>
</dbReference>
<evidence type="ECO:0000256" key="1">
    <source>
        <dbReference type="ARBA" id="ARBA00004651"/>
    </source>
</evidence>
<dbReference type="RefSeq" id="WP_131341548.1">
    <property type="nucleotide sequence ID" value="NZ_SJJZ01000003.1"/>
</dbReference>
<evidence type="ECO:0000313" key="10">
    <source>
        <dbReference type="Proteomes" id="UP000292346"/>
    </source>
</evidence>